<organism evidence="4 5">
    <name type="scientific">Fundicoccus ignavus</name>
    <dbReference type="NCBI Taxonomy" id="2664442"/>
    <lineage>
        <taxon>Bacteria</taxon>
        <taxon>Bacillati</taxon>
        <taxon>Bacillota</taxon>
        <taxon>Bacilli</taxon>
        <taxon>Lactobacillales</taxon>
        <taxon>Aerococcaceae</taxon>
        <taxon>Fundicoccus</taxon>
    </lineage>
</organism>
<gene>
    <name evidence="4" type="ORF">GIY09_03130</name>
</gene>
<dbReference type="Proteomes" id="UP000430975">
    <property type="component" value="Unassembled WGS sequence"/>
</dbReference>
<name>A0A6I2GE31_9LACT</name>
<evidence type="ECO:0000256" key="1">
    <source>
        <dbReference type="ARBA" id="ARBA00022679"/>
    </source>
</evidence>
<accession>A0A6I2GE31</accession>
<evidence type="ECO:0000256" key="2">
    <source>
        <dbReference type="ARBA" id="ARBA00023315"/>
    </source>
</evidence>
<keyword evidence="2 4" id="KW-0012">Acyltransferase</keyword>
<evidence type="ECO:0000313" key="4">
    <source>
        <dbReference type="EMBL" id="MRI84894.1"/>
    </source>
</evidence>
<dbReference type="Pfam" id="PF01553">
    <property type="entry name" value="Acyltransferase"/>
    <property type="match status" value="1"/>
</dbReference>
<feature type="domain" description="Phospholipid/glycerol acyltransferase" evidence="3">
    <location>
        <begin position="36"/>
        <end position="148"/>
    </location>
</feature>
<protein>
    <submittedName>
        <fullName evidence="4">1-acyl-sn-glycerol-3-phosphate acyltransferase</fullName>
    </submittedName>
</protein>
<dbReference type="RefSeq" id="WP_153863201.1">
    <property type="nucleotide sequence ID" value="NZ_WJQS01000002.1"/>
</dbReference>
<dbReference type="SUPFAM" id="SSF69593">
    <property type="entry name" value="Glycerol-3-phosphate (1)-acyltransferase"/>
    <property type="match status" value="1"/>
</dbReference>
<dbReference type="EMBL" id="WJQS01000002">
    <property type="protein sequence ID" value="MRI84894.1"/>
    <property type="molecule type" value="Genomic_DNA"/>
</dbReference>
<reference evidence="4 5" key="1">
    <citation type="submission" date="2019-11" db="EMBL/GenBank/DDBJ databases">
        <title>Characterisation of Fundicoccus ignavus gen. nov. sp. nov., a novel genus of the family Aerococcaceae isolated from bulk tank milk.</title>
        <authorList>
            <person name="Siebert A."/>
            <person name="Huptas C."/>
            <person name="Wenning M."/>
            <person name="Scherer S."/>
            <person name="Doll E.V."/>
        </authorList>
    </citation>
    <scope>NUCLEOTIDE SEQUENCE [LARGE SCALE GENOMIC DNA]</scope>
    <source>
        <strain evidence="4 5">WS4759</strain>
    </source>
</reference>
<keyword evidence="1 4" id="KW-0808">Transferase</keyword>
<keyword evidence="5" id="KW-1185">Reference proteome</keyword>
<dbReference type="InterPro" id="IPR002123">
    <property type="entry name" value="Plipid/glycerol_acylTrfase"/>
</dbReference>
<dbReference type="PANTHER" id="PTHR10434">
    <property type="entry name" value="1-ACYL-SN-GLYCEROL-3-PHOSPHATE ACYLTRANSFERASE"/>
    <property type="match status" value="1"/>
</dbReference>
<sequence>MTFYDIVLKLVRIVFYIFNGKPHYEGLENIPEDKIVIFAATHRSLLDPIYLAFAIYPFNKKVAFMAKDTLFKNKFMANILPKLNVFPVNREKTSPRVIKHAVKVMNEDQINLGIFPSGTRYSTEIKGGTAFIQRLSKNDIVPVAIQPTLSIGQFFKRKTIKVAFGTPIEYDETLTYDKEKLAEVDSLIAERFDQLDQQLTPNYQYIPPIKKDK</sequence>
<proteinExistence type="predicted"/>
<dbReference type="GO" id="GO:0006654">
    <property type="term" value="P:phosphatidic acid biosynthetic process"/>
    <property type="evidence" value="ECO:0007669"/>
    <property type="project" value="TreeGrafter"/>
</dbReference>
<comment type="caution">
    <text evidence="4">The sequence shown here is derived from an EMBL/GenBank/DDBJ whole genome shotgun (WGS) entry which is preliminary data.</text>
</comment>
<dbReference type="GO" id="GO:0003841">
    <property type="term" value="F:1-acylglycerol-3-phosphate O-acyltransferase activity"/>
    <property type="evidence" value="ECO:0007669"/>
    <property type="project" value="TreeGrafter"/>
</dbReference>
<evidence type="ECO:0000313" key="5">
    <source>
        <dbReference type="Proteomes" id="UP000430975"/>
    </source>
</evidence>
<dbReference type="SMART" id="SM00563">
    <property type="entry name" value="PlsC"/>
    <property type="match status" value="1"/>
</dbReference>
<evidence type="ECO:0000259" key="3">
    <source>
        <dbReference type="SMART" id="SM00563"/>
    </source>
</evidence>
<dbReference type="AlphaFoldDB" id="A0A6I2GE31"/>
<dbReference type="CDD" id="cd07989">
    <property type="entry name" value="LPLAT_AGPAT-like"/>
    <property type="match status" value="1"/>
</dbReference>
<dbReference type="PANTHER" id="PTHR10434:SF40">
    <property type="entry name" value="1-ACYL-SN-GLYCEROL-3-PHOSPHATE ACYLTRANSFERASE"/>
    <property type="match status" value="1"/>
</dbReference>